<feature type="transmembrane region" description="Helical" evidence="9">
    <location>
        <begin position="155"/>
        <end position="175"/>
    </location>
</feature>
<keyword evidence="3 9" id="KW-0812">Transmembrane</keyword>
<feature type="signal peptide" evidence="10">
    <location>
        <begin position="1"/>
        <end position="33"/>
    </location>
</feature>
<proteinExistence type="predicted"/>
<dbReference type="PANTHER" id="PTHR34820:SF4">
    <property type="entry name" value="INNER MEMBRANE PROTEIN YEBZ"/>
    <property type="match status" value="1"/>
</dbReference>
<evidence type="ECO:0000259" key="11">
    <source>
        <dbReference type="Pfam" id="PF04234"/>
    </source>
</evidence>
<dbReference type="Pfam" id="PF05425">
    <property type="entry name" value="CopD"/>
    <property type="match status" value="1"/>
</dbReference>
<dbReference type="EMBL" id="BAAAPM010000003">
    <property type="protein sequence ID" value="GAA1713279.1"/>
    <property type="molecule type" value="Genomic_DNA"/>
</dbReference>
<comment type="subcellular location">
    <subcellularLocation>
        <location evidence="1">Cell membrane</location>
        <topology evidence="1">Multi-pass membrane protein</topology>
    </subcellularLocation>
</comment>
<keyword evidence="14" id="KW-1185">Reference proteome</keyword>
<evidence type="ECO:0000259" key="12">
    <source>
        <dbReference type="Pfam" id="PF05425"/>
    </source>
</evidence>
<evidence type="ECO:0000256" key="9">
    <source>
        <dbReference type="SAM" id="Phobius"/>
    </source>
</evidence>
<accession>A0ABP4UZL3</accession>
<evidence type="ECO:0000313" key="13">
    <source>
        <dbReference type="EMBL" id="GAA1713279.1"/>
    </source>
</evidence>
<comment type="caution">
    <text evidence="13">The sequence shown here is derived from an EMBL/GenBank/DDBJ whole genome shotgun (WGS) entry which is preliminary data.</text>
</comment>
<feature type="transmembrane region" description="Helical" evidence="9">
    <location>
        <begin position="334"/>
        <end position="356"/>
    </location>
</feature>
<keyword evidence="2" id="KW-1003">Cell membrane</keyword>
<sequence>MTAQGARTRTASLLLLFAVVCALLVGPAGSASAHATLVSTDPTEGAVLDAAPERVTFTFDESVIGVPAGIRVFDATGAEVASSASVRGSQLFVDLDEEVAEGTLVVLWRLVSEDGHPIGGSLSFAVGAPSDVVDVAATGADAGTDAPLLLSLVRGLGYVGLLVAAGVAAFSVLFLPRDRGADRSRARLRPVARAAAAVAVLGWWLAVPLVALYQLGLPTSALADGSTWTALAAAEYVVPAVVVVGLALAVGLLPGAAAPDRARAALVLLGCVLAVAAPAFTGHTRATTPEALVVGVDVLHLGAGTLWLGGLAAIALVLGDLARRDAGAVVLARFSTWAAGVLAVLVVAGSFLAWRVAGTWDALLDSGYGALLLVKVLVALVAVAIAAWNRFSLTPRLRTDSRRHGGGAAAGLLVRTTLAEAGVLVAVLAVTGFLVDHSPEVDAAGTSGEAAAESAGESVQLDDIAAEITLDPLGVGPATLTIEMTDDAGSPAEGYEAPRLSLSSDEVDLGQVEVASLAPGVYAGDVVLPIAGDWEVQVSLRTTEFDNPVRSVTFRVP</sequence>
<evidence type="ECO:0000256" key="2">
    <source>
        <dbReference type="ARBA" id="ARBA00022475"/>
    </source>
</evidence>
<keyword evidence="4" id="KW-0479">Metal-binding</keyword>
<evidence type="ECO:0000256" key="6">
    <source>
        <dbReference type="ARBA" id="ARBA00022989"/>
    </source>
</evidence>
<keyword evidence="6 9" id="KW-1133">Transmembrane helix</keyword>
<dbReference type="PANTHER" id="PTHR34820">
    <property type="entry name" value="INNER MEMBRANE PROTEIN YEBZ"/>
    <property type="match status" value="1"/>
</dbReference>
<protein>
    <submittedName>
        <fullName evidence="13">CopD family protein</fullName>
    </submittedName>
</protein>
<evidence type="ECO:0000256" key="5">
    <source>
        <dbReference type="ARBA" id="ARBA00022729"/>
    </source>
</evidence>
<feature type="domain" description="CopC" evidence="11">
    <location>
        <begin position="34"/>
        <end position="126"/>
    </location>
</feature>
<reference evidence="14" key="1">
    <citation type="journal article" date="2019" name="Int. J. Syst. Evol. Microbiol.">
        <title>The Global Catalogue of Microorganisms (GCM) 10K type strain sequencing project: providing services to taxonomists for standard genome sequencing and annotation.</title>
        <authorList>
            <consortium name="The Broad Institute Genomics Platform"/>
            <consortium name="The Broad Institute Genome Sequencing Center for Infectious Disease"/>
            <person name="Wu L."/>
            <person name="Ma J."/>
        </authorList>
    </citation>
    <scope>NUCLEOTIDE SEQUENCE [LARGE SCALE GENOMIC DNA]</scope>
    <source>
        <strain evidence="14">JCM 15589</strain>
    </source>
</reference>
<evidence type="ECO:0000256" key="1">
    <source>
        <dbReference type="ARBA" id="ARBA00004651"/>
    </source>
</evidence>
<dbReference type="InterPro" id="IPR008457">
    <property type="entry name" value="Cu-R_CopD_dom"/>
</dbReference>
<dbReference type="InterPro" id="IPR032694">
    <property type="entry name" value="CopC/D"/>
</dbReference>
<feature type="domain" description="Copper resistance protein D" evidence="12">
    <location>
        <begin position="330"/>
        <end position="434"/>
    </location>
</feature>
<dbReference type="RefSeq" id="WP_344245683.1">
    <property type="nucleotide sequence ID" value="NZ_BAAAPM010000003.1"/>
</dbReference>
<dbReference type="Pfam" id="PF04234">
    <property type="entry name" value="CopC"/>
    <property type="match status" value="1"/>
</dbReference>
<name>A0ABP4UZL3_9MICO</name>
<evidence type="ECO:0000256" key="10">
    <source>
        <dbReference type="SAM" id="SignalP"/>
    </source>
</evidence>
<organism evidence="13 14">
    <name type="scientific">Isoptericola hypogeus</name>
    <dbReference type="NCBI Taxonomy" id="300179"/>
    <lineage>
        <taxon>Bacteria</taxon>
        <taxon>Bacillati</taxon>
        <taxon>Actinomycetota</taxon>
        <taxon>Actinomycetes</taxon>
        <taxon>Micrococcales</taxon>
        <taxon>Promicromonosporaceae</taxon>
        <taxon>Isoptericola</taxon>
    </lineage>
</organism>
<evidence type="ECO:0000256" key="4">
    <source>
        <dbReference type="ARBA" id="ARBA00022723"/>
    </source>
</evidence>
<gene>
    <name evidence="13" type="ORF">GCM10009809_06770</name>
</gene>
<dbReference type="InterPro" id="IPR007348">
    <property type="entry name" value="CopC_dom"/>
</dbReference>
<feature type="transmembrane region" description="Helical" evidence="9">
    <location>
        <begin position="264"/>
        <end position="281"/>
    </location>
</feature>
<evidence type="ECO:0000256" key="8">
    <source>
        <dbReference type="ARBA" id="ARBA00023136"/>
    </source>
</evidence>
<evidence type="ECO:0000256" key="7">
    <source>
        <dbReference type="ARBA" id="ARBA00023008"/>
    </source>
</evidence>
<evidence type="ECO:0000256" key="3">
    <source>
        <dbReference type="ARBA" id="ARBA00022692"/>
    </source>
</evidence>
<feature type="transmembrane region" description="Helical" evidence="9">
    <location>
        <begin position="301"/>
        <end position="322"/>
    </location>
</feature>
<keyword evidence="8 9" id="KW-0472">Membrane</keyword>
<dbReference type="SUPFAM" id="SSF81296">
    <property type="entry name" value="E set domains"/>
    <property type="match status" value="1"/>
</dbReference>
<keyword evidence="5 10" id="KW-0732">Signal</keyword>
<feature type="transmembrane region" description="Helical" evidence="9">
    <location>
        <begin position="236"/>
        <end position="257"/>
    </location>
</feature>
<feature type="transmembrane region" description="Helical" evidence="9">
    <location>
        <begin position="195"/>
        <end position="216"/>
    </location>
</feature>
<keyword evidence="7" id="KW-0186">Copper</keyword>
<dbReference type="Proteomes" id="UP001501138">
    <property type="component" value="Unassembled WGS sequence"/>
</dbReference>
<dbReference type="InterPro" id="IPR014755">
    <property type="entry name" value="Cu-Rt/internalin_Ig-like"/>
</dbReference>
<evidence type="ECO:0000313" key="14">
    <source>
        <dbReference type="Proteomes" id="UP001501138"/>
    </source>
</evidence>
<feature type="chain" id="PRO_5047480985" evidence="10">
    <location>
        <begin position="34"/>
        <end position="557"/>
    </location>
</feature>
<dbReference type="InterPro" id="IPR014756">
    <property type="entry name" value="Ig_E-set"/>
</dbReference>
<feature type="transmembrane region" description="Helical" evidence="9">
    <location>
        <begin position="368"/>
        <end position="391"/>
    </location>
</feature>
<dbReference type="Gene3D" id="2.60.40.1220">
    <property type="match status" value="1"/>
</dbReference>